<dbReference type="RefSeq" id="WP_169639943.1">
    <property type="nucleotide sequence ID" value="NZ_CP048788.1"/>
</dbReference>
<evidence type="ECO:0000256" key="1">
    <source>
        <dbReference type="SAM" id="Phobius"/>
    </source>
</evidence>
<evidence type="ECO:0000313" key="2">
    <source>
        <dbReference type="EMBL" id="QJF50728.1"/>
    </source>
</evidence>
<dbReference type="Proteomes" id="UP000503308">
    <property type="component" value="Chromosome"/>
</dbReference>
<accession>A0A858SS46</accession>
<feature type="transmembrane region" description="Helical" evidence="1">
    <location>
        <begin position="78"/>
        <end position="99"/>
    </location>
</feature>
<evidence type="ECO:0000313" key="3">
    <source>
        <dbReference type="Proteomes" id="UP000503308"/>
    </source>
</evidence>
<dbReference type="EMBL" id="CP048788">
    <property type="protein sequence ID" value="QJF50728.1"/>
    <property type="molecule type" value="Genomic_DNA"/>
</dbReference>
<sequence length="191" mass="21478">MAVLLKHRTHRESLWRFLILVALLVAYFAYMSWKFDAATGAWLALLSWSFFVLCTPVADGGFIVAFPVRLLFGARMIWTQAVVWVVAIVINIAALSFAPSAYDDSALTRLLQAILIQPWPFWLILALSAIGTGLSIWFGDEMMDVTAHHERAKRHKHGFLYEVIAVATLGTLTILAYYHLLREMGVEIPGD</sequence>
<reference evidence="2 3" key="1">
    <citation type="submission" date="2020-02" db="EMBL/GenBank/DDBJ databases">
        <title>Genome sequence of Roseobacter ponti.</title>
        <authorList>
            <person name="Hollensteiner J."/>
            <person name="Schneider D."/>
            <person name="Poehlein A."/>
            <person name="Daniel R."/>
        </authorList>
    </citation>
    <scope>NUCLEOTIDE SEQUENCE [LARGE SCALE GENOMIC DNA]</scope>
    <source>
        <strain evidence="2 3">DSM 106830</strain>
    </source>
</reference>
<name>A0A858SS46_9RHOB</name>
<protein>
    <submittedName>
        <fullName evidence="2">Uncharacterized protein</fullName>
    </submittedName>
</protein>
<keyword evidence="3" id="KW-1185">Reference proteome</keyword>
<feature type="transmembrane region" description="Helical" evidence="1">
    <location>
        <begin position="45"/>
        <end position="66"/>
    </location>
</feature>
<dbReference type="AlphaFoldDB" id="A0A858SS46"/>
<keyword evidence="1" id="KW-1133">Transmembrane helix</keyword>
<feature type="transmembrane region" description="Helical" evidence="1">
    <location>
        <begin position="119"/>
        <end position="138"/>
    </location>
</feature>
<gene>
    <name evidence="2" type="ORF">G3256_05930</name>
</gene>
<dbReference type="KEGG" id="rpon:G3256_05930"/>
<keyword evidence="1" id="KW-0812">Transmembrane</keyword>
<proteinExistence type="predicted"/>
<feature type="transmembrane region" description="Helical" evidence="1">
    <location>
        <begin position="159"/>
        <end position="180"/>
    </location>
</feature>
<keyword evidence="1" id="KW-0472">Membrane</keyword>
<organism evidence="2 3">
    <name type="scientific">Roseobacter ponti</name>
    <dbReference type="NCBI Taxonomy" id="1891787"/>
    <lineage>
        <taxon>Bacteria</taxon>
        <taxon>Pseudomonadati</taxon>
        <taxon>Pseudomonadota</taxon>
        <taxon>Alphaproteobacteria</taxon>
        <taxon>Rhodobacterales</taxon>
        <taxon>Roseobacteraceae</taxon>
        <taxon>Roseobacter</taxon>
    </lineage>
</organism>
<feature type="transmembrane region" description="Helical" evidence="1">
    <location>
        <begin position="14"/>
        <end position="33"/>
    </location>
</feature>